<keyword evidence="2" id="KW-1185">Reference proteome</keyword>
<name>A0ACC2K793_PERAE</name>
<sequence length="124" mass="13635">MEEVFEACAIGDKLAFKRLYEKNTSLLAQRLGRSRNTPSHLICRFKQKELASLILGLQPDMPKAKNDKEETPLHEASRVGELENCEGVVGCMSICGLHAQPGQGELSLHCMLLWAHGSGFGALQ</sequence>
<evidence type="ECO:0000313" key="2">
    <source>
        <dbReference type="Proteomes" id="UP001234297"/>
    </source>
</evidence>
<comment type="caution">
    <text evidence="1">The sequence shown here is derived from an EMBL/GenBank/DDBJ whole genome shotgun (WGS) entry which is preliminary data.</text>
</comment>
<reference evidence="1 2" key="1">
    <citation type="journal article" date="2022" name="Hortic Res">
        <title>A haplotype resolved chromosomal level avocado genome allows analysis of novel avocado genes.</title>
        <authorList>
            <person name="Nath O."/>
            <person name="Fletcher S.J."/>
            <person name="Hayward A."/>
            <person name="Shaw L.M."/>
            <person name="Masouleh A.K."/>
            <person name="Furtado A."/>
            <person name="Henry R.J."/>
            <person name="Mitter N."/>
        </authorList>
    </citation>
    <scope>NUCLEOTIDE SEQUENCE [LARGE SCALE GENOMIC DNA]</scope>
    <source>
        <strain evidence="2">cv. Hass</strain>
    </source>
</reference>
<protein>
    <submittedName>
        <fullName evidence="1">Uncharacterized protein</fullName>
    </submittedName>
</protein>
<proteinExistence type="predicted"/>
<gene>
    <name evidence="1" type="ORF">MRB53_013182</name>
</gene>
<evidence type="ECO:0000313" key="1">
    <source>
        <dbReference type="EMBL" id="KAJ8616996.1"/>
    </source>
</evidence>
<dbReference type="EMBL" id="CM056812">
    <property type="protein sequence ID" value="KAJ8616996.1"/>
    <property type="molecule type" value="Genomic_DNA"/>
</dbReference>
<organism evidence="1 2">
    <name type="scientific">Persea americana</name>
    <name type="common">Avocado</name>
    <dbReference type="NCBI Taxonomy" id="3435"/>
    <lineage>
        <taxon>Eukaryota</taxon>
        <taxon>Viridiplantae</taxon>
        <taxon>Streptophyta</taxon>
        <taxon>Embryophyta</taxon>
        <taxon>Tracheophyta</taxon>
        <taxon>Spermatophyta</taxon>
        <taxon>Magnoliopsida</taxon>
        <taxon>Magnoliidae</taxon>
        <taxon>Laurales</taxon>
        <taxon>Lauraceae</taxon>
        <taxon>Persea</taxon>
    </lineage>
</organism>
<accession>A0ACC2K793</accession>
<dbReference type="Proteomes" id="UP001234297">
    <property type="component" value="Chromosome 4"/>
</dbReference>